<proteinExistence type="predicted"/>
<gene>
    <name evidence="1" type="ORF">BDY19DRAFT_1089227</name>
</gene>
<dbReference type="Proteomes" id="UP001055072">
    <property type="component" value="Unassembled WGS sequence"/>
</dbReference>
<accession>A0ACB8U4J3</accession>
<evidence type="ECO:0000313" key="1">
    <source>
        <dbReference type="EMBL" id="KAI0089247.1"/>
    </source>
</evidence>
<sequence length="2738" mass="304453">MPPRRSSAAGGHYATSNNTSGRVHRSNGSNHNAAGPSSSVSPNMASYSSLPYSNGSTLANGNTNIQHKIVDTLVNRLKDKLPCYSLTTLADLENNDAIQQAVESLVDISRDSLDIVAWALTERLDKLRNDTTSITILQSEVFLLKVLSIAMAARWRRRGDDGQGDRRAGKSSTAPSVGSSAPDSPGSSSGRMGRGRQISYEALTSVSPWVEPPPLDDSCAKYILHVMALFLRDAAPPQQRLMSVANLNFNASYHDLESIESIEITTSLDIFHTGPTIPPSIGSYYPKADKSKLPSFMRYGETVPRLITSGQFPQHSISYERTSAVSCGSISAMNSLIAKFAGRIVYHLSASNWPVVFQRIKNKIHALASTSDEDFDIMDVKLMQHCSLDRARLVQLLTELSSLLVNMKSEAQVAVAGPLRTAVWNWIEFHRDEFNDSLLHRRLEGTPERVFDLLFQVETTNKATIWPVLAILMCISSDRIRAEYNVNSLGIPRGSRRKERGFVEALTRAMLSPSKFQDAAIVCMMDICRAASRVKPGDYESPLLSISIDIAHDVRQMLAKWGSPPRGIDSTDEDKRKPFYECPDEIDVALVADAMVTLYRFLPESDSIPVFVQSLQPEMSDAVKIAAVKACITLITESPRLEWQRSLSALKGPVMARLYAIFMAVVSRRSEIDVAGIMRKANYRPKAKRYTTETLPDRELLLHAIMALWRADVTWFIEGIDNSQEHLWISQVLETWHSPVDNSIKYSYATTIRYIQEGIRNSPTDSNVYQLGAKWMTQCGAGTMAAFGMCLLLARNDFNAQRMWIGLGHELMFRYTRTTLEKVRPIQLTPERVGAFAIAEIAFLVSLTSADRTVSATSAQCLRLIAGAERQRGSPPAHLISEEEKARRYPVYEQLGDPKALVLGRVADQKRVRKLIRLLAISSPGHVAVWEECYFRWRSLGEMAARQSYDPSDGALPVGDKSLTAEQRQAQWHNLTLFLASFGACCLSDVHDPSALAAIIPLRFLPDQMRVLRNPSELLANFISELINLLLADSAQVRDLAREALSVEAHPRLYSRVLRELDQVLHQVTESGDAIDWDHLAIFLEQFISIVKVIVENVPDGEEVRAIDMTAIFLKIAALLTRLQDPAMLRLKLKFCSMCDSFLDRSESFPVRKDNAARIGIADLIIEWTRELSTANDSSDSSNVSQREMNASAIRTVVKLFDRLGLQPTESTSDEESGHSTARHFNKYFNFLYKMSKLPDGMDDGVSEHTTFSQARPGGKEVDLRETIINGMASLISANTEIGVKQCLSMTDDADPAQRIIFAHVFARVVAKGIQFEPQEVQTSVNKHSKLCELIKGADTGLALAMCSVCPPSEVDQMINVLLNMFDTRSSLMSLLKSMINREIRDTENEASLFRSNSTCTRFLSAFARIYGYNYLRNLIIPLVKTMTSLPSGHSYDLDPTKAVIHDAAQNQKDLEFVASSFLEIISASIPALPSMFREICAHIGKTVNQVWPEAKFSALGAFIFLRFISPAIVNPSLVDVEAPTDPVIRRGLMNIAKIVQNLANNIFFGKEVHMTPLNDFLSANIVNITRYLSEVNKYTPPDDGQEEWLDTAYDDTDIIVLHRFFDKHADKVGKELLSSSQPEEEDVDDASGAGKRLWNSICNALVDTTQASVIPIMSTASSAEQHEYRDLMARYSHRDTSPVKHLFVPAATKGSTAVFVLSVSRIDVEALDLELLLYYCFKTVTSPPYEDKPFDIIIDWTAFSQSSQIPTHWLKFAYEILPIDIRRRFRVFRNLTPNALALRYMRRLYNLTNGASLAPQYALHTSTSELLRNYPEETRMESLQYAIDQEHEDAQEFEEVYMRHNHPMRIPVTMHIGSSHLRITALKTTPINNTLSCRATEIIPLADISDIYNVAIGNDTHEFVIRKIRHGSTLFFTSPYRDTIVKIIRAAKGSMRNITMGGSERFSKLSSVIATLLHVGMINIGSDNEELRLASYDLLCAVCTYLDFEGKPVVPTKAIFIPGRAGYFVTHLSEKLALFAPQLTLDFIQEMTANMSKSSVAQRINCLHYMSPWVKNLYKFTEPTSPLYEQSGARLRDCVRVLIDLTMADQEIHAVGQKAIWQEIGKLDSELVNTVIDELIRAAVDGGIGSQRCEVIADTMSAMSSINVRGHILSRIRKTLGKTSLKPSKSLSDNVYWNELACLTRLALVAVHNHRHNQLYVPETAHFVTLLAGTGQLLVRTSIYGVVVNLLHSMYLVKSPSGEATVSPEVQSLLDECASSKTLKTFGLRKPTPTSDYTVYDPPNDKQYLESLEQLSLFLARFMEATAGSRALLNVWRARWMSLVTSSAFQLSPAIQTRAFVSLGILATSDVDDDLLYQMLVALKKALSAYDESDTTAVVSMLKCICKVIPALPPNSRYLPSLFWLAVALLESSHMPVYIEAIQLLQATLESMFEQGSFKAQGVAVTLLESRHALSDIAGQLDSLLGLSFSSNFSFALSAIIFKGVRHQLLKEYAESALRSLLKITVQSCVDHLHEDDMPGAPLCSETQGYFMALLPLSTTNITFRRLLDEAGAHASWSSSELLSVEDDDDAVSAIPFGLLGVHTTVDALYLTSFIAATLITAQGDDTETEMLFNALSDVADVYPETISMTFESLQDKVRDVFAGSSNASILSAASNVFRVAMQDPRHTSTLRGSSSTLSTVDETSGHGPGRIHLNALEEFEMQGLTNNFHFLPAGRGLNGVTKMIQWISELVSKIIE</sequence>
<comment type="caution">
    <text evidence="1">The sequence shown here is derived from an EMBL/GenBank/DDBJ whole genome shotgun (WGS) entry which is preliminary data.</text>
</comment>
<dbReference type="EMBL" id="MU274911">
    <property type="protein sequence ID" value="KAI0089247.1"/>
    <property type="molecule type" value="Genomic_DNA"/>
</dbReference>
<protein>
    <submittedName>
        <fullName evidence="1">Uncharacterized protein</fullName>
    </submittedName>
</protein>
<name>A0ACB8U4J3_9APHY</name>
<keyword evidence="2" id="KW-1185">Reference proteome</keyword>
<reference evidence="1" key="1">
    <citation type="journal article" date="2021" name="Environ. Microbiol.">
        <title>Gene family expansions and transcriptome signatures uncover fungal adaptations to wood decay.</title>
        <authorList>
            <person name="Hage H."/>
            <person name="Miyauchi S."/>
            <person name="Viragh M."/>
            <person name="Drula E."/>
            <person name="Min B."/>
            <person name="Chaduli D."/>
            <person name="Navarro D."/>
            <person name="Favel A."/>
            <person name="Norest M."/>
            <person name="Lesage-Meessen L."/>
            <person name="Balint B."/>
            <person name="Merenyi Z."/>
            <person name="de Eugenio L."/>
            <person name="Morin E."/>
            <person name="Martinez A.T."/>
            <person name="Baldrian P."/>
            <person name="Stursova M."/>
            <person name="Martinez M.J."/>
            <person name="Novotny C."/>
            <person name="Magnuson J.K."/>
            <person name="Spatafora J.W."/>
            <person name="Maurice S."/>
            <person name="Pangilinan J."/>
            <person name="Andreopoulos W."/>
            <person name="LaButti K."/>
            <person name="Hundley H."/>
            <person name="Na H."/>
            <person name="Kuo A."/>
            <person name="Barry K."/>
            <person name="Lipzen A."/>
            <person name="Henrissat B."/>
            <person name="Riley R."/>
            <person name="Ahrendt S."/>
            <person name="Nagy L.G."/>
            <person name="Grigoriev I.V."/>
            <person name="Martin F."/>
            <person name="Rosso M.N."/>
        </authorList>
    </citation>
    <scope>NUCLEOTIDE SEQUENCE</scope>
    <source>
        <strain evidence="1">CBS 384.51</strain>
    </source>
</reference>
<organism evidence="1 2">
    <name type="scientific">Irpex rosettiformis</name>
    <dbReference type="NCBI Taxonomy" id="378272"/>
    <lineage>
        <taxon>Eukaryota</taxon>
        <taxon>Fungi</taxon>
        <taxon>Dikarya</taxon>
        <taxon>Basidiomycota</taxon>
        <taxon>Agaricomycotina</taxon>
        <taxon>Agaricomycetes</taxon>
        <taxon>Polyporales</taxon>
        <taxon>Irpicaceae</taxon>
        <taxon>Irpex</taxon>
    </lineage>
</organism>
<evidence type="ECO:0000313" key="2">
    <source>
        <dbReference type="Proteomes" id="UP001055072"/>
    </source>
</evidence>